<reference evidence="3 4" key="1">
    <citation type="journal article" date="2019" name="Front. Microbiol.">
        <title>Genomic Features for Desiccation Tolerance and Sugar Biosynthesis in the Extremophile Gloeocapsopsis sp. UTEX B3054.</title>
        <authorList>
            <person name="Urrejola C."/>
            <person name="Alcorta J."/>
            <person name="Salas L."/>
            <person name="Vasquez M."/>
            <person name="Polz M.F."/>
            <person name="Vicuna R."/>
            <person name="Diez B."/>
        </authorList>
    </citation>
    <scope>NUCLEOTIDE SEQUENCE [LARGE SCALE GENOMIC DNA]</scope>
    <source>
        <strain evidence="3 4">1H9</strain>
    </source>
</reference>
<gene>
    <name evidence="3" type="ORF">BWI75_12470</name>
</gene>
<proteinExistence type="predicted"/>
<organism evidence="3 4">
    <name type="scientific">Gloeocapsopsis dulcis AAB1 = 1H9</name>
    <dbReference type="NCBI Taxonomy" id="1433147"/>
    <lineage>
        <taxon>Bacteria</taxon>
        <taxon>Bacillati</taxon>
        <taxon>Cyanobacteriota</taxon>
        <taxon>Cyanophyceae</taxon>
        <taxon>Oscillatoriophycideae</taxon>
        <taxon>Chroococcales</taxon>
        <taxon>Chroococcaceae</taxon>
        <taxon>Gloeocapsopsis</taxon>
        <taxon>Gloeocapsopsis dulcis</taxon>
    </lineage>
</organism>
<dbReference type="InterPro" id="IPR007891">
    <property type="entry name" value="CHASE3"/>
</dbReference>
<accession>A0A6N8FWY9</accession>
<protein>
    <recommendedName>
        <fullName evidence="2">CHASE3 domain-containing protein</fullName>
    </recommendedName>
</protein>
<feature type="transmembrane region" description="Helical" evidence="1">
    <location>
        <begin position="174"/>
        <end position="195"/>
    </location>
</feature>
<comment type="caution">
    <text evidence="3">The sequence shown here is derived from an EMBL/GenBank/DDBJ whole genome shotgun (WGS) entry which is preliminary data.</text>
</comment>
<keyword evidence="4" id="KW-1185">Reference proteome</keyword>
<keyword evidence="1" id="KW-1133">Transmembrane helix</keyword>
<keyword evidence="1" id="KW-0472">Membrane</keyword>
<name>A0A6N8FWY9_9CHRO</name>
<evidence type="ECO:0000313" key="3">
    <source>
        <dbReference type="EMBL" id="MUL37132.1"/>
    </source>
</evidence>
<evidence type="ECO:0000256" key="1">
    <source>
        <dbReference type="SAM" id="Phobius"/>
    </source>
</evidence>
<dbReference type="Proteomes" id="UP000441797">
    <property type="component" value="Unassembled WGS sequence"/>
</dbReference>
<dbReference type="Pfam" id="PF05227">
    <property type="entry name" value="CHASE3"/>
    <property type="match status" value="1"/>
</dbReference>
<keyword evidence="1" id="KW-0812">Transmembrane</keyword>
<evidence type="ECO:0000313" key="4">
    <source>
        <dbReference type="Proteomes" id="UP000441797"/>
    </source>
</evidence>
<feature type="domain" description="CHASE3" evidence="2">
    <location>
        <begin position="35"/>
        <end position="165"/>
    </location>
</feature>
<dbReference type="CDD" id="cd19410">
    <property type="entry name" value="HK9-like_sensor"/>
    <property type="match status" value="1"/>
</dbReference>
<evidence type="ECO:0000259" key="2">
    <source>
        <dbReference type="Pfam" id="PF05227"/>
    </source>
</evidence>
<dbReference type="AlphaFoldDB" id="A0A6N8FWY9"/>
<sequence>MLRRRLTTAIALPIVLLLLLSGISIWQVNSLRSALQWVDHTDRVISQANRVQKLLVDMETGNRSYLLTGEQIFLEPYTQAIAQIKPALNDLKHLVDDNPIQVQRVEELQQQHANWIRGVPNLALAQSNQAELRATLLRRKQEMDAMRSLIANFIATEEQLHSDRVRTVQQISRFVTATSVGLAIIIGAVLAYVSWQQLRKVAQTYTTMLASLQQSLDDRNAAEGALRNSEERFCRAILEAPLPIMLHTETGEVI</sequence>
<dbReference type="EMBL" id="NAPY01000017">
    <property type="protein sequence ID" value="MUL37132.1"/>
    <property type="molecule type" value="Genomic_DNA"/>
</dbReference>